<reference evidence="1 2" key="1">
    <citation type="submission" date="2020-08" db="EMBL/GenBank/DDBJ databases">
        <title>Genomic Encyclopedia of Type Strains, Phase IV (KMG-IV): sequencing the most valuable type-strain genomes for metagenomic binning, comparative biology and taxonomic classification.</title>
        <authorList>
            <person name="Goeker M."/>
        </authorList>
    </citation>
    <scope>NUCLEOTIDE SEQUENCE [LARGE SCALE GENOMIC DNA]</scope>
    <source>
        <strain evidence="1 2">DSM 25622</strain>
    </source>
</reference>
<evidence type="ECO:0008006" key="3">
    <source>
        <dbReference type="Google" id="ProtNLM"/>
    </source>
</evidence>
<protein>
    <recommendedName>
        <fullName evidence="3">Lipoprotein</fullName>
    </recommendedName>
</protein>
<organism evidence="1 2">
    <name type="scientific">Muricoccus pecuniae</name>
    <dbReference type="NCBI Taxonomy" id="693023"/>
    <lineage>
        <taxon>Bacteria</taxon>
        <taxon>Pseudomonadati</taxon>
        <taxon>Pseudomonadota</taxon>
        <taxon>Alphaproteobacteria</taxon>
        <taxon>Acetobacterales</taxon>
        <taxon>Roseomonadaceae</taxon>
        <taxon>Muricoccus</taxon>
    </lineage>
</organism>
<dbReference type="AlphaFoldDB" id="A0A840Y6U9"/>
<dbReference type="EMBL" id="JACIJD010000010">
    <property type="protein sequence ID" value="MBB5694489.1"/>
    <property type="molecule type" value="Genomic_DNA"/>
</dbReference>
<gene>
    <name evidence="1" type="ORF">FHS87_002535</name>
</gene>
<evidence type="ECO:0000313" key="1">
    <source>
        <dbReference type="EMBL" id="MBB5694489.1"/>
    </source>
</evidence>
<accession>A0A840Y6U9</accession>
<comment type="caution">
    <text evidence="1">The sequence shown here is derived from an EMBL/GenBank/DDBJ whole genome shotgun (WGS) entry which is preliminary data.</text>
</comment>
<evidence type="ECO:0000313" key="2">
    <source>
        <dbReference type="Proteomes" id="UP000580654"/>
    </source>
</evidence>
<keyword evidence="2" id="KW-1185">Reference proteome</keyword>
<name>A0A840Y6U9_9PROT</name>
<proteinExistence type="predicted"/>
<sequence length="38" mass="3761">MTRLALAVAALLALAACERAEGSRGVYVGGSGGVNVTR</sequence>
<dbReference type="PROSITE" id="PS51257">
    <property type="entry name" value="PROKAR_LIPOPROTEIN"/>
    <property type="match status" value="1"/>
</dbReference>
<dbReference type="Proteomes" id="UP000580654">
    <property type="component" value="Unassembled WGS sequence"/>
</dbReference>